<dbReference type="GO" id="GO:0016740">
    <property type="term" value="F:transferase activity"/>
    <property type="evidence" value="ECO:0007669"/>
    <property type="project" value="UniProtKB-KW"/>
</dbReference>
<comment type="caution">
    <text evidence="2">The sequence shown here is derived from an EMBL/GenBank/DDBJ whole genome shotgun (WGS) entry which is preliminary data.</text>
</comment>
<name>A0A7X6IAG1_9BACT</name>
<sequence>MKILSIETATLAGGVALMEEAGLIAEYRLHVEVRHSERLLLAIDRLLTDSGTAVADLDAIAVSIGPGSFTGLRVGLSTAKGLAMGGRKPLVTVPTLEAMAWLFPYSNALIAPMLDARRQEVYWALFDMQEGGPVRLHPDAATSPEAMLEAIGRLDQPVLFVGEGAEKYRELLLARRPGGALFPPKALRFPSAAGVAELGLARLKGGEVHPPEEVTPFYLRASTAELNHRAKSSSQGAG</sequence>
<dbReference type="GO" id="GO:0005829">
    <property type="term" value="C:cytosol"/>
    <property type="evidence" value="ECO:0007669"/>
    <property type="project" value="TreeGrafter"/>
</dbReference>
<evidence type="ECO:0000313" key="3">
    <source>
        <dbReference type="Proteomes" id="UP000534783"/>
    </source>
</evidence>
<feature type="domain" description="Gcp-like" evidence="1">
    <location>
        <begin position="34"/>
        <end position="226"/>
    </location>
</feature>
<dbReference type="EMBL" id="VTOW01000001">
    <property type="protein sequence ID" value="NKE70375.1"/>
    <property type="molecule type" value="Genomic_DNA"/>
</dbReference>
<dbReference type="InterPro" id="IPR000905">
    <property type="entry name" value="Gcp-like_dom"/>
</dbReference>
<evidence type="ECO:0000259" key="1">
    <source>
        <dbReference type="Pfam" id="PF00814"/>
    </source>
</evidence>
<dbReference type="Gene3D" id="3.30.420.40">
    <property type="match status" value="2"/>
</dbReference>
<dbReference type="Proteomes" id="UP000534783">
    <property type="component" value="Unassembled WGS sequence"/>
</dbReference>
<dbReference type="NCBIfam" id="TIGR03725">
    <property type="entry name" value="T6A_YeaZ"/>
    <property type="match status" value="1"/>
</dbReference>
<dbReference type="SUPFAM" id="SSF53067">
    <property type="entry name" value="Actin-like ATPase domain"/>
    <property type="match status" value="2"/>
</dbReference>
<protein>
    <submittedName>
        <fullName evidence="2">tRNA (Adenosine(37)-N6)-threonylcarbamoyltransferase complex dimerization subunit type 1 TsaB</fullName>
    </submittedName>
</protein>
<accession>A0A7X6IAG1</accession>
<dbReference type="CDD" id="cd24032">
    <property type="entry name" value="ASKHA_NBD_TsaB"/>
    <property type="match status" value="1"/>
</dbReference>
<gene>
    <name evidence="2" type="primary">tsaB</name>
    <name evidence="2" type="ORF">MNODULE_06440</name>
</gene>
<dbReference type="PANTHER" id="PTHR11735:SF11">
    <property type="entry name" value="TRNA THREONYLCARBAMOYLADENOSINE BIOSYNTHESIS PROTEIN TSAB"/>
    <property type="match status" value="1"/>
</dbReference>
<keyword evidence="2" id="KW-0808">Transferase</keyword>
<organism evidence="2 3">
    <name type="scientific">Candidatus Manganitrophus noduliformans</name>
    <dbReference type="NCBI Taxonomy" id="2606439"/>
    <lineage>
        <taxon>Bacteria</taxon>
        <taxon>Pseudomonadati</taxon>
        <taxon>Nitrospirota</taxon>
        <taxon>Nitrospiria</taxon>
        <taxon>Candidatus Troglogloeales</taxon>
        <taxon>Candidatus Manganitrophaceae</taxon>
        <taxon>Candidatus Manganitrophus</taxon>
    </lineage>
</organism>
<proteinExistence type="predicted"/>
<keyword evidence="3" id="KW-1185">Reference proteome</keyword>
<evidence type="ECO:0000313" key="2">
    <source>
        <dbReference type="EMBL" id="NKE70375.1"/>
    </source>
</evidence>
<reference evidence="2 3" key="1">
    <citation type="journal article" date="2020" name="Nature">
        <title>Bacterial chemolithoautotrophy via manganese oxidation.</title>
        <authorList>
            <person name="Yu H."/>
            <person name="Leadbetter J.R."/>
        </authorList>
    </citation>
    <scope>NUCLEOTIDE SEQUENCE [LARGE SCALE GENOMIC DNA]</scope>
    <source>
        <strain evidence="2 3">Mn-1</strain>
    </source>
</reference>
<dbReference type="InterPro" id="IPR022496">
    <property type="entry name" value="T6A_TsaB"/>
</dbReference>
<dbReference type="Pfam" id="PF00814">
    <property type="entry name" value="TsaD"/>
    <property type="match status" value="1"/>
</dbReference>
<dbReference type="InterPro" id="IPR043129">
    <property type="entry name" value="ATPase_NBD"/>
</dbReference>
<dbReference type="RefSeq" id="WP_168058630.1">
    <property type="nucleotide sequence ID" value="NZ_VTOW01000001.1"/>
</dbReference>
<dbReference type="GO" id="GO:0002949">
    <property type="term" value="P:tRNA threonylcarbamoyladenosine modification"/>
    <property type="evidence" value="ECO:0007669"/>
    <property type="project" value="InterPro"/>
</dbReference>
<dbReference type="PANTHER" id="PTHR11735">
    <property type="entry name" value="TRNA N6-ADENOSINE THREONYLCARBAMOYLTRANSFERASE"/>
    <property type="match status" value="1"/>
</dbReference>
<dbReference type="AlphaFoldDB" id="A0A7X6IAG1"/>